<accession>A0ABN9BAL9</accession>
<dbReference type="Gene3D" id="3.30.559.10">
    <property type="entry name" value="Chloramphenicol acetyltransferase-like domain"/>
    <property type="match status" value="1"/>
</dbReference>
<comment type="caution">
    <text evidence="4">The sequence shown here is derived from an EMBL/GenBank/DDBJ whole genome shotgun (WGS) entry which is preliminary data.</text>
</comment>
<evidence type="ECO:0000313" key="5">
    <source>
        <dbReference type="Proteomes" id="UP001162483"/>
    </source>
</evidence>
<feature type="region of interest" description="Disordered" evidence="2">
    <location>
        <begin position="1"/>
        <end position="33"/>
    </location>
</feature>
<dbReference type="InterPro" id="IPR045257">
    <property type="entry name" value="E2/Pdx1"/>
</dbReference>
<dbReference type="PANTHER" id="PTHR23151">
    <property type="entry name" value="DIHYDROLIPOAMIDE ACETYL/SUCCINYL-TRANSFERASE-RELATED"/>
    <property type="match status" value="1"/>
</dbReference>
<proteinExistence type="predicted"/>
<organism evidence="4 5">
    <name type="scientific">Staurois parvus</name>
    <dbReference type="NCBI Taxonomy" id="386267"/>
    <lineage>
        <taxon>Eukaryota</taxon>
        <taxon>Metazoa</taxon>
        <taxon>Chordata</taxon>
        <taxon>Craniata</taxon>
        <taxon>Vertebrata</taxon>
        <taxon>Euteleostomi</taxon>
        <taxon>Amphibia</taxon>
        <taxon>Batrachia</taxon>
        <taxon>Anura</taxon>
        <taxon>Neobatrachia</taxon>
        <taxon>Ranoidea</taxon>
        <taxon>Ranidae</taxon>
        <taxon>Staurois</taxon>
    </lineage>
</organism>
<name>A0ABN9BAL9_9NEOB</name>
<dbReference type="Proteomes" id="UP001162483">
    <property type="component" value="Unassembled WGS sequence"/>
</dbReference>
<evidence type="ECO:0000259" key="3">
    <source>
        <dbReference type="Pfam" id="PF00198"/>
    </source>
</evidence>
<dbReference type="PANTHER" id="PTHR23151:SF90">
    <property type="entry name" value="DIHYDROLIPOYLLYSINE-RESIDUE ACETYLTRANSFERASE COMPONENT OF PYRUVATE DEHYDROGENASE COMPLEX, MITOCHONDRIAL-RELATED"/>
    <property type="match status" value="1"/>
</dbReference>
<evidence type="ECO:0000256" key="2">
    <source>
        <dbReference type="SAM" id="MobiDB-lite"/>
    </source>
</evidence>
<evidence type="ECO:0000313" key="4">
    <source>
        <dbReference type="EMBL" id="CAI9544501.1"/>
    </source>
</evidence>
<gene>
    <name evidence="4" type="ORF">SPARVUS_LOCUS2483093</name>
</gene>
<evidence type="ECO:0000256" key="1">
    <source>
        <dbReference type="ARBA" id="ARBA00004305"/>
    </source>
</evidence>
<comment type="subcellular location">
    <subcellularLocation>
        <location evidence="1">Mitochondrion matrix</location>
    </subcellularLocation>
</comment>
<dbReference type="InterPro" id="IPR001078">
    <property type="entry name" value="2-oxoacid_DH_actylTfrase"/>
</dbReference>
<dbReference type="SUPFAM" id="SSF52777">
    <property type="entry name" value="CoA-dependent acyltransferases"/>
    <property type="match status" value="1"/>
</dbReference>
<dbReference type="InterPro" id="IPR023213">
    <property type="entry name" value="CAT-like_dom_sf"/>
</dbReference>
<dbReference type="Pfam" id="PF00198">
    <property type="entry name" value="2-oxoacid_dh"/>
    <property type="match status" value="1"/>
</dbReference>
<sequence length="265" mass="28511">MAPVTTSQPLVSSPPAFPRPPDPPMSYPGMPSAAATFSEIPTSNIRKVIAKRLTESKTTIPHAYASTDCDLGAVLKLRKELAKDNIKVSVNDFIIKATASTLKQLPEVNVTWNGEGPSKLESIDISIAVATDRGLITPIIRQVSNKGIQEIAETAKILAQKARSGKLLPEEYQGGSFSISNLGMFGITGFSAVINPPQSCILAVGRSRTELAMAEDDEGKPQICQKELMSVTLSSDGRLVDDELASMFLDRFRANLENPIRCALV</sequence>
<protein>
    <recommendedName>
        <fullName evidence="3">2-oxoacid dehydrogenase acyltransferase catalytic domain-containing protein</fullName>
    </recommendedName>
</protein>
<keyword evidence="5" id="KW-1185">Reference proteome</keyword>
<reference evidence="4" key="1">
    <citation type="submission" date="2023-05" db="EMBL/GenBank/DDBJ databases">
        <authorList>
            <person name="Stuckert A."/>
        </authorList>
    </citation>
    <scope>NUCLEOTIDE SEQUENCE</scope>
</reference>
<feature type="domain" description="2-oxoacid dehydrogenase acyltransferase catalytic" evidence="3">
    <location>
        <begin position="37"/>
        <end position="262"/>
    </location>
</feature>
<dbReference type="EMBL" id="CATNWA010003090">
    <property type="protein sequence ID" value="CAI9544501.1"/>
    <property type="molecule type" value="Genomic_DNA"/>
</dbReference>
<feature type="compositionally biased region" description="Pro residues" evidence="2">
    <location>
        <begin position="15"/>
        <end position="26"/>
    </location>
</feature>